<dbReference type="CDD" id="cd00075">
    <property type="entry name" value="HATPase"/>
    <property type="match status" value="1"/>
</dbReference>
<comment type="catalytic activity">
    <reaction evidence="1">
        <text>ATP + protein L-histidine = ADP + protein N-phospho-L-histidine.</text>
        <dbReference type="EC" id="2.7.13.3"/>
    </reaction>
</comment>
<dbReference type="InterPro" id="IPR005467">
    <property type="entry name" value="His_kinase_dom"/>
</dbReference>
<dbReference type="InterPro" id="IPR036097">
    <property type="entry name" value="HisK_dim/P_sf"/>
</dbReference>
<dbReference type="InterPro" id="IPR036890">
    <property type="entry name" value="HATPase_C_sf"/>
</dbReference>
<dbReference type="CDD" id="cd00082">
    <property type="entry name" value="HisKA"/>
    <property type="match status" value="1"/>
</dbReference>
<evidence type="ECO:0000256" key="13">
    <source>
        <dbReference type="SAM" id="Phobius"/>
    </source>
</evidence>
<dbReference type="PANTHER" id="PTHR45569:SF1">
    <property type="entry name" value="SENSOR PROTEIN KDPD"/>
    <property type="match status" value="1"/>
</dbReference>
<accession>A0AAV3W947</accession>
<feature type="transmembrane region" description="Helical" evidence="13">
    <location>
        <begin position="9"/>
        <end position="28"/>
    </location>
</feature>
<dbReference type="PROSITE" id="PS51257">
    <property type="entry name" value="PROKAR_LIPOPROTEIN"/>
    <property type="match status" value="1"/>
</dbReference>
<dbReference type="Gene3D" id="3.30.450.40">
    <property type="match status" value="1"/>
</dbReference>
<protein>
    <recommendedName>
        <fullName evidence="3">histidine kinase</fullName>
        <ecNumber evidence="3">2.7.13.3</ecNumber>
    </recommendedName>
</protein>
<proteinExistence type="predicted"/>
<dbReference type="SUPFAM" id="SSF55874">
    <property type="entry name" value="ATPase domain of HSP90 chaperone/DNA topoisomerase II/histidine kinase"/>
    <property type="match status" value="1"/>
</dbReference>
<dbReference type="EC" id="2.7.13.3" evidence="3"/>
<dbReference type="GO" id="GO:0000155">
    <property type="term" value="F:phosphorelay sensor kinase activity"/>
    <property type="evidence" value="ECO:0007669"/>
    <property type="project" value="InterPro"/>
</dbReference>
<evidence type="ECO:0000256" key="9">
    <source>
        <dbReference type="ARBA" id="ARBA00022840"/>
    </source>
</evidence>
<dbReference type="Pfam" id="PF13493">
    <property type="entry name" value="DUF4118"/>
    <property type="match status" value="1"/>
</dbReference>
<keyword evidence="8" id="KW-0418">Kinase</keyword>
<keyword evidence="9" id="KW-0067">ATP-binding</keyword>
<dbReference type="PROSITE" id="PS50109">
    <property type="entry name" value="HIS_KIN"/>
    <property type="match status" value="1"/>
</dbReference>
<evidence type="ECO:0000313" key="15">
    <source>
        <dbReference type="EMBL" id="GEQ35801.1"/>
    </source>
</evidence>
<dbReference type="Pfam" id="PF00512">
    <property type="entry name" value="HisKA"/>
    <property type="match status" value="1"/>
</dbReference>
<dbReference type="Gene3D" id="1.10.287.130">
    <property type="match status" value="1"/>
</dbReference>
<dbReference type="Gene3D" id="1.20.120.620">
    <property type="entry name" value="Backbone structure of the membrane domain of e. Coli histidine kinase receptor kdpd"/>
    <property type="match status" value="1"/>
</dbReference>
<dbReference type="InterPro" id="IPR003594">
    <property type="entry name" value="HATPase_dom"/>
</dbReference>
<keyword evidence="4" id="KW-0597">Phosphoprotein</keyword>
<dbReference type="SMART" id="SM00388">
    <property type="entry name" value="HisKA"/>
    <property type="match status" value="1"/>
</dbReference>
<comment type="subcellular location">
    <subcellularLocation>
        <location evidence="2">Membrane</location>
        <topology evidence="2">Multi-pass membrane protein</topology>
    </subcellularLocation>
</comment>
<sequence length="503" mass="56867">MINKKAQRYIMIHILLMGCILGAASGIGNLFIELGFPETNVVIIYLLAVLLISRFTSGYVYGILASLIATILFNYLFTSPYYTLTVDNPSYLLTFIIMTTAAIITSTLTSRIQLNTLKAQEKENETKTLYNLTSRLTDTLEIKEVASIAIQSISQVLNTNVGCLYFNENGNPSDFFLQQKSPTQQTTEYITDENNIKEKVQGTRRGFYIDANYYYWIIYGQENVLGLIRISTEVAEQITDAQKRTLLSMIENTALAMDRIYLSKQRARSNEETTQERQKGDLLRGISHDLRTPLSGIIATAEMLLSMTDDKDVRYLMIKDIQEDTVWLHSLVENVLSLTRLQNGKLSLDKKSEALEEIIDESIRFVTKRFHGYTISVEMPQEMVLVPVDSKLILQVFINLLENAIKHSVKEREIRIIVEKDLKQNKIQVTIADKGEGIIEAELPNIFEPFYTSRAKHVDSKNRVGLGLTICETAILAHGGTITAQNRKDVSGAEFIFTLPLKG</sequence>
<dbReference type="InterPro" id="IPR003661">
    <property type="entry name" value="HisK_dim/P_dom"/>
</dbReference>
<dbReference type="InterPro" id="IPR004358">
    <property type="entry name" value="Sig_transdc_His_kin-like_C"/>
</dbReference>
<dbReference type="GO" id="GO:0005524">
    <property type="term" value="F:ATP binding"/>
    <property type="evidence" value="ECO:0007669"/>
    <property type="project" value="UniProtKB-KW"/>
</dbReference>
<dbReference type="GO" id="GO:0005886">
    <property type="term" value="C:plasma membrane"/>
    <property type="evidence" value="ECO:0007669"/>
    <property type="project" value="TreeGrafter"/>
</dbReference>
<dbReference type="InterPro" id="IPR025201">
    <property type="entry name" value="KdpD_TM"/>
</dbReference>
<dbReference type="AlphaFoldDB" id="A0AAV3W947"/>
<dbReference type="EMBL" id="BKBI01000008">
    <property type="protein sequence ID" value="GEQ35801.1"/>
    <property type="molecule type" value="Genomic_DNA"/>
</dbReference>
<dbReference type="GeneID" id="96911093"/>
<dbReference type="SMART" id="SM00387">
    <property type="entry name" value="HATPase_c"/>
    <property type="match status" value="1"/>
</dbReference>
<evidence type="ECO:0000256" key="8">
    <source>
        <dbReference type="ARBA" id="ARBA00022777"/>
    </source>
</evidence>
<dbReference type="InterPro" id="IPR052023">
    <property type="entry name" value="Histidine_kinase_KdpD"/>
</dbReference>
<keyword evidence="10 13" id="KW-1133">Transmembrane helix</keyword>
<evidence type="ECO:0000256" key="4">
    <source>
        <dbReference type="ARBA" id="ARBA00022553"/>
    </source>
</evidence>
<evidence type="ECO:0000256" key="7">
    <source>
        <dbReference type="ARBA" id="ARBA00022741"/>
    </source>
</evidence>
<keyword evidence="11" id="KW-0902">Two-component regulatory system</keyword>
<reference evidence="15" key="1">
    <citation type="submission" date="2019-08" db="EMBL/GenBank/DDBJ databases">
        <title>Marinilactibacillus psychrotolerans M13-2T whole genome sequencing project.</title>
        <authorList>
            <person name="Ishikawa M."/>
            <person name="Suzuki T."/>
            <person name="Matsutani M."/>
        </authorList>
    </citation>
    <scope>NUCLEOTIDE SEQUENCE</scope>
    <source>
        <strain evidence="15">M13-2T</strain>
    </source>
</reference>
<dbReference type="Proteomes" id="UP000887127">
    <property type="component" value="Unassembled WGS sequence"/>
</dbReference>
<dbReference type="SUPFAM" id="SSF55781">
    <property type="entry name" value="GAF domain-like"/>
    <property type="match status" value="1"/>
</dbReference>
<comment type="caution">
    <text evidence="15">The sequence shown here is derived from an EMBL/GenBank/DDBJ whole genome shotgun (WGS) entry which is preliminary data.</text>
</comment>
<evidence type="ECO:0000256" key="11">
    <source>
        <dbReference type="ARBA" id="ARBA00023012"/>
    </source>
</evidence>
<dbReference type="InterPro" id="IPR038318">
    <property type="entry name" value="KdpD_sf"/>
</dbReference>
<dbReference type="SUPFAM" id="SSF47384">
    <property type="entry name" value="Homodimeric domain of signal transducing histidine kinase"/>
    <property type="match status" value="1"/>
</dbReference>
<dbReference type="InterPro" id="IPR029016">
    <property type="entry name" value="GAF-like_dom_sf"/>
</dbReference>
<keyword evidence="12 13" id="KW-0472">Membrane</keyword>
<gene>
    <name evidence="15" type="ORF">M132T_13090</name>
</gene>
<evidence type="ECO:0000256" key="6">
    <source>
        <dbReference type="ARBA" id="ARBA00022692"/>
    </source>
</evidence>
<evidence type="ECO:0000256" key="5">
    <source>
        <dbReference type="ARBA" id="ARBA00022679"/>
    </source>
</evidence>
<evidence type="ECO:0000256" key="2">
    <source>
        <dbReference type="ARBA" id="ARBA00004141"/>
    </source>
</evidence>
<dbReference type="RefSeq" id="WP_218127230.1">
    <property type="nucleotide sequence ID" value="NZ_BJVX01000006.1"/>
</dbReference>
<feature type="domain" description="Histidine kinase" evidence="14">
    <location>
        <begin position="285"/>
        <end position="503"/>
    </location>
</feature>
<evidence type="ECO:0000256" key="1">
    <source>
        <dbReference type="ARBA" id="ARBA00000085"/>
    </source>
</evidence>
<dbReference type="Gene3D" id="3.30.565.10">
    <property type="entry name" value="Histidine kinase-like ATPase, C-terminal domain"/>
    <property type="match status" value="1"/>
</dbReference>
<dbReference type="Pfam" id="PF02518">
    <property type="entry name" value="HATPase_c"/>
    <property type="match status" value="1"/>
</dbReference>
<feature type="transmembrane region" description="Helical" evidence="13">
    <location>
        <begin position="89"/>
        <end position="108"/>
    </location>
</feature>
<feature type="transmembrane region" description="Helical" evidence="13">
    <location>
        <begin position="59"/>
        <end position="77"/>
    </location>
</feature>
<keyword evidence="6 13" id="KW-0812">Transmembrane</keyword>
<evidence type="ECO:0000256" key="12">
    <source>
        <dbReference type="ARBA" id="ARBA00023136"/>
    </source>
</evidence>
<dbReference type="PANTHER" id="PTHR45569">
    <property type="entry name" value="SENSOR PROTEIN KDPD"/>
    <property type="match status" value="1"/>
</dbReference>
<keyword evidence="5" id="KW-0808">Transferase</keyword>
<evidence type="ECO:0000313" key="16">
    <source>
        <dbReference type="Proteomes" id="UP000887127"/>
    </source>
</evidence>
<evidence type="ECO:0000256" key="10">
    <source>
        <dbReference type="ARBA" id="ARBA00022989"/>
    </source>
</evidence>
<dbReference type="PRINTS" id="PR00344">
    <property type="entry name" value="BCTRLSENSOR"/>
</dbReference>
<evidence type="ECO:0000259" key="14">
    <source>
        <dbReference type="PROSITE" id="PS50109"/>
    </source>
</evidence>
<name>A0AAV3W947_9LACT</name>
<keyword evidence="7" id="KW-0547">Nucleotide-binding</keyword>
<evidence type="ECO:0000256" key="3">
    <source>
        <dbReference type="ARBA" id="ARBA00012438"/>
    </source>
</evidence>
<organism evidence="15 16">
    <name type="scientific">Marinilactibacillus psychrotolerans</name>
    <dbReference type="NCBI Taxonomy" id="191770"/>
    <lineage>
        <taxon>Bacteria</taxon>
        <taxon>Bacillati</taxon>
        <taxon>Bacillota</taxon>
        <taxon>Bacilli</taxon>
        <taxon>Lactobacillales</taxon>
        <taxon>Carnobacteriaceae</taxon>
        <taxon>Marinilactibacillus</taxon>
    </lineage>
</organism>